<feature type="compositionally biased region" description="Low complexity" evidence="8">
    <location>
        <begin position="33"/>
        <end position="42"/>
    </location>
</feature>
<dbReference type="PANTHER" id="PTHR17605:SF0">
    <property type="entry name" value="RIBOSOME BIOGENESIS PROTEIN BOP1"/>
    <property type="match status" value="1"/>
</dbReference>
<dbReference type="InterPro" id="IPR001680">
    <property type="entry name" value="WD40_rpt"/>
</dbReference>
<comment type="subunit">
    <text evidence="6">Component of the NOP7 complex, composed of ERB1, NOP7 and YTM1. Within the NOP7 complex ERB1 appears to interact directly with NOP7 and YTM1. The NOP7 complex also associates with the 66S pre-ribosome.</text>
</comment>
<organism evidence="10 11">
    <name type="scientific">Batrachochytrium salamandrivorans</name>
    <dbReference type="NCBI Taxonomy" id="1357716"/>
    <lineage>
        <taxon>Eukaryota</taxon>
        <taxon>Fungi</taxon>
        <taxon>Fungi incertae sedis</taxon>
        <taxon>Chytridiomycota</taxon>
        <taxon>Chytridiomycota incertae sedis</taxon>
        <taxon>Chytridiomycetes</taxon>
        <taxon>Rhizophydiales</taxon>
        <taxon>Rhizophydiales incertae sedis</taxon>
        <taxon>Batrachochytrium</taxon>
    </lineage>
</organism>
<keyword evidence="4" id="KW-0677">Repeat</keyword>
<dbReference type="CDD" id="cd00200">
    <property type="entry name" value="WD40"/>
    <property type="match status" value="1"/>
</dbReference>
<gene>
    <name evidence="6" type="primary">ERB1</name>
    <name evidence="10" type="ORF">BASA50_010848</name>
</gene>
<name>A0ABQ8EXF4_9FUNG</name>
<dbReference type="InterPro" id="IPR036882">
    <property type="entry name" value="Alba-like_dom_sf"/>
</dbReference>
<dbReference type="InterPro" id="IPR028598">
    <property type="entry name" value="BOP1/Erb1"/>
</dbReference>
<dbReference type="Pfam" id="PF01918">
    <property type="entry name" value="Alba"/>
    <property type="match status" value="1"/>
</dbReference>
<dbReference type="HAMAP" id="MF_03027">
    <property type="entry name" value="BOP1"/>
    <property type="match status" value="1"/>
</dbReference>
<dbReference type="SMART" id="SM01035">
    <property type="entry name" value="BOP1NT"/>
    <property type="match status" value="1"/>
</dbReference>
<feature type="compositionally biased region" description="Acidic residues" evidence="8">
    <location>
        <begin position="19"/>
        <end position="32"/>
    </location>
</feature>
<evidence type="ECO:0000256" key="5">
    <source>
        <dbReference type="ARBA" id="ARBA00023242"/>
    </source>
</evidence>
<dbReference type="SUPFAM" id="SSF82704">
    <property type="entry name" value="AlbA-like"/>
    <property type="match status" value="1"/>
</dbReference>
<dbReference type="InterPro" id="IPR036322">
    <property type="entry name" value="WD40_repeat_dom_sf"/>
</dbReference>
<keyword evidence="1 6" id="KW-0690">Ribosome biogenesis</keyword>
<dbReference type="Pfam" id="PF08145">
    <property type="entry name" value="BOP1NT"/>
    <property type="match status" value="1"/>
</dbReference>
<comment type="similarity">
    <text evidence="6">Belongs to the WD repeat BOP1/ERB1 family.</text>
</comment>
<dbReference type="Gene3D" id="2.130.10.10">
    <property type="entry name" value="YVTN repeat-like/Quinoprotein amine dehydrogenase"/>
    <property type="match status" value="1"/>
</dbReference>
<comment type="subcellular location">
    <subcellularLocation>
        <location evidence="6">Nucleus</location>
        <location evidence="6">Nucleolus</location>
    </subcellularLocation>
    <subcellularLocation>
        <location evidence="6">Nucleus</location>
        <location evidence="6">Nucleoplasm</location>
    </subcellularLocation>
</comment>
<keyword evidence="11" id="KW-1185">Reference proteome</keyword>
<evidence type="ECO:0000256" key="3">
    <source>
        <dbReference type="ARBA" id="ARBA00022574"/>
    </source>
</evidence>
<dbReference type="SMART" id="SM00320">
    <property type="entry name" value="WD40"/>
    <property type="match status" value="7"/>
</dbReference>
<evidence type="ECO:0000256" key="2">
    <source>
        <dbReference type="ARBA" id="ARBA00022552"/>
    </source>
</evidence>
<dbReference type="InterPro" id="IPR012953">
    <property type="entry name" value="BOP1_N_dom"/>
</dbReference>
<feature type="repeat" description="WD" evidence="7">
    <location>
        <begin position="421"/>
        <end position="462"/>
    </location>
</feature>
<evidence type="ECO:0000256" key="1">
    <source>
        <dbReference type="ARBA" id="ARBA00022517"/>
    </source>
</evidence>
<dbReference type="PROSITE" id="PS50294">
    <property type="entry name" value="WD_REPEATS_REGION"/>
    <property type="match status" value="1"/>
</dbReference>
<feature type="region of interest" description="Disordered" evidence="8">
    <location>
        <begin position="14"/>
        <end position="116"/>
    </location>
</feature>
<accession>A0ABQ8EXF4</accession>
<evidence type="ECO:0000313" key="11">
    <source>
        <dbReference type="Proteomes" id="UP001648503"/>
    </source>
</evidence>
<evidence type="ECO:0000256" key="6">
    <source>
        <dbReference type="HAMAP-Rule" id="MF_03027"/>
    </source>
</evidence>
<feature type="compositionally biased region" description="Acidic residues" evidence="8">
    <location>
        <begin position="68"/>
        <end position="94"/>
    </location>
</feature>
<keyword evidence="3 7" id="KW-0853">WD repeat</keyword>
<evidence type="ECO:0000313" key="10">
    <source>
        <dbReference type="EMBL" id="KAH6588297.1"/>
    </source>
</evidence>
<dbReference type="InterPro" id="IPR019775">
    <property type="entry name" value="WD40_repeat_CS"/>
</dbReference>
<proteinExistence type="inferred from homology"/>
<sequence length="876" mass="99564">MARKRSLETLAKVAKLESDGNDNEEYDFEAINESESNASDSSDVADRSTVKDDEDTGSNALFLSTSNDEGDEDNESEEEIDNSDDEEFYGDDTDYFSGGDLDSDEEEDDVVGQPAKKGSFKVVRRADMPDIDPVYLSDTSDEDNYNTVGNIPMEWYDDFPHIGYDIDGKKIMRPAKGDELDAFLSVMEDKDSWRSVYDKMKGKDMQLSREELNTLKKIHSHEFPDSGFDPYAPTIEWFTSKAETMPLSAAPEPKSRFIPSKIEAAKIMKIARAIRAGLILPAHKKKSKALEKPKFYDIWESAPDETIRPNHITAPKMAPPEHMQSYNPPAEYLYSKEEEKKWMETDPESRFRNFVPRKYSSLRQVPAYDRFIQERFTRCLDLYLCPRTIKKKLDIDPESLIPKLPKPQDLLPFPTKLSVEYKGHESRVRSISVSASGQWLATGSDDKTLRIWEVSSGRCVEKFELEHSVMSVSWNPNKSVSLLAVAFDTQIALIVPTQINQALQDATVDLISDIWAQTGERNKSCEWSKPNEDEQRQGYRARIMLTKGITTLNWHHKGDYLATVSPDAATNAVQIHQISTGRSQTPFRKSKGLVQQVLFHPLKPIIFVATQRYIRVYNLAKQELVRKLLPGAKWISSMDIHPGGDNLIVGTYDKRIHWFDMDLSSQPYKTLRFHREAVRQVAFHKRYPLFASSSDDGSVLVFHGMVYNDLMQNPLIVPVKSLKAHKPVSHLGALSCQFHPTQPWLFTCGADGARILQMENYRKRQTTTVHNQLDTLVADHEVVVHSGGKIKLYVEAALKHLQSPHQRVIIKGQSKAINKAVTVVEIVKRKAGVPVVQTCQLYQHEETDIWEPISDNLDVLNVTRHLPCIMLELTVA</sequence>
<dbReference type="PROSITE" id="PS00678">
    <property type="entry name" value="WD_REPEATS_1"/>
    <property type="match status" value="1"/>
</dbReference>
<dbReference type="Proteomes" id="UP001648503">
    <property type="component" value="Unassembled WGS sequence"/>
</dbReference>
<evidence type="ECO:0000259" key="9">
    <source>
        <dbReference type="SMART" id="SM01035"/>
    </source>
</evidence>
<feature type="domain" description="BOP1 N-terminal" evidence="9">
    <location>
        <begin position="156"/>
        <end position="414"/>
    </location>
</feature>
<protein>
    <recommendedName>
        <fullName evidence="6">Ribosome biogenesis protein ERB1</fullName>
    </recommendedName>
    <alternativeName>
        <fullName evidence="6">Eukaryotic ribosome biogenesis protein 1</fullName>
    </alternativeName>
</protein>
<dbReference type="PROSITE" id="PS50082">
    <property type="entry name" value="WD_REPEATS_2"/>
    <property type="match status" value="1"/>
</dbReference>
<dbReference type="EMBL" id="JAFCIX010000527">
    <property type="protein sequence ID" value="KAH6588297.1"/>
    <property type="molecule type" value="Genomic_DNA"/>
</dbReference>
<comment type="caution">
    <text evidence="10">The sequence shown here is derived from an EMBL/GenBank/DDBJ whole genome shotgun (WGS) entry which is preliminary data.</text>
</comment>
<dbReference type="InterPro" id="IPR015943">
    <property type="entry name" value="WD40/YVTN_repeat-like_dom_sf"/>
</dbReference>
<dbReference type="SUPFAM" id="SSF50978">
    <property type="entry name" value="WD40 repeat-like"/>
    <property type="match status" value="1"/>
</dbReference>
<evidence type="ECO:0000256" key="7">
    <source>
        <dbReference type="PROSITE-ProRule" id="PRU00221"/>
    </source>
</evidence>
<dbReference type="InterPro" id="IPR002775">
    <property type="entry name" value="DNA/RNA-bd_Alba-like"/>
</dbReference>
<feature type="compositionally biased region" description="Acidic residues" evidence="8">
    <location>
        <begin position="101"/>
        <end position="110"/>
    </location>
</feature>
<keyword evidence="2 6" id="KW-0698">rRNA processing</keyword>
<comment type="function">
    <text evidence="6">Component of the NOP7 complex, which is required for maturation of the 25S and 5.8S ribosomal RNAs and formation of the 60S ribosome.</text>
</comment>
<evidence type="ECO:0000256" key="8">
    <source>
        <dbReference type="SAM" id="MobiDB-lite"/>
    </source>
</evidence>
<dbReference type="PANTHER" id="PTHR17605">
    <property type="entry name" value="RIBOSOME BIOGENESIS PROTEIN BOP1 BLOCK OF PROLIFERATION 1 PROTEIN"/>
    <property type="match status" value="1"/>
</dbReference>
<dbReference type="Gene3D" id="3.30.110.20">
    <property type="entry name" value="Alba-like domain"/>
    <property type="match status" value="1"/>
</dbReference>
<dbReference type="Pfam" id="PF00400">
    <property type="entry name" value="WD40"/>
    <property type="match status" value="4"/>
</dbReference>
<evidence type="ECO:0000256" key="4">
    <source>
        <dbReference type="ARBA" id="ARBA00022737"/>
    </source>
</evidence>
<keyword evidence="5 6" id="KW-0539">Nucleus</keyword>
<reference evidence="10 11" key="1">
    <citation type="submission" date="2021-02" db="EMBL/GenBank/DDBJ databases">
        <title>Variation within the Batrachochytrium salamandrivorans European outbreak.</title>
        <authorList>
            <person name="Kelly M."/>
            <person name="Pasmans F."/>
            <person name="Shea T.P."/>
            <person name="Munoz J.F."/>
            <person name="Carranza S."/>
            <person name="Cuomo C.A."/>
            <person name="Martel A."/>
        </authorList>
    </citation>
    <scope>NUCLEOTIDE SEQUENCE [LARGE SCALE GENOMIC DNA]</scope>
    <source>
        <strain evidence="10 11">AMFP18/2</strain>
    </source>
</reference>